<dbReference type="AlphaFoldDB" id="A0A074WWV3"/>
<dbReference type="RefSeq" id="XP_013431699.1">
    <property type="nucleotide sequence ID" value="XM_013576245.1"/>
</dbReference>
<dbReference type="SUPFAM" id="SSF46785">
    <property type="entry name" value="Winged helix' DNA-binding domain"/>
    <property type="match status" value="1"/>
</dbReference>
<feature type="compositionally biased region" description="Low complexity" evidence="1">
    <location>
        <begin position="713"/>
        <end position="728"/>
    </location>
</feature>
<dbReference type="GO" id="GO:0016567">
    <property type="term" value="P:protein ubiquitination"/>
    <property type="evidence" value="ECO:0007669"/>
    <property type="project" value="UniProtKB-UniPathway"/>
</dbReference>
<protein>
    <submittedName>
        <fullName evidence="2">Uncharacterized protein</fullName>
    </submittedName>
</protein>
<evidence type="ECO:0000256" key="1">
    <source>
        <dbReference type="SAM" id="MobiDB-lite"/>
    </source>
</evidence>
<feature type="compositionally biased region" description="Basic and acidic residues" evidence="1">
    <location>
        <begin position="496"/>
        <end position="507"/>
    </location>
</feature>
<evidence type="ECO:0000313" key="2">
    <source>
        <dbReference type="EMBL" id="KEQ77638.1"/>
    </source>
</evidence>
<sequence>MASTQISGSTLSLHGAPNKTEHEQNEPSLSKTGILVRLNDQVIRDLQQCAQAGKAVQLLGGKTPKIRYGAKLLELNVRPETFRHEIYSTGDGSDQLGFTAFVSHHAELRVPVEKKAQEDSAGAEAALEALKQSLASMAKQKEERKATISSSVTASAKNSRHLQPSSRPISLAQRSASSSSTPRPAAPNSAPFDPHTQAREKGMRFALIHLLAVRPLSEQDIHQKTLIPKAQLSSLLSKIADKQGLTWELSSKPYKELDPWSFKYTSDQRTLAINHAIRAFDRARIPKDDKAWQILLPKEERNKGKILSRLHLTAERSDQAGTPGLASTPLHTSAAATPKLGGTGTPRGGSSATATGRSAAGISIEKRLKEAKKKGAMEKKKQEKEAKEAAAAASDRESKPRNVTARRPIPPKKVASKVKSDEVVHSSDDEEEGEVKEYSTPRKSTVIRKDPLKPASRAIATERRDSSASEAPAPYKDNKSKTKPLTSDKLAASTVTRKDSAISKAKAEIPLLPKNTALPKKPESASTATKSKDNVAQKPARSASTTQRPNISPRRLTDTKPKVPSPLGTSPPRTASGLAEKPNKQPPKPTATTTASATKPVKPTPAAKGSEPLSFFGGVKTGSQSKIVTKKRPLESDTESVEPARKVVKATTSTSAKAPTSASAKLPPASGSGKQTVTKAQLASSALKRKANDLSSGLHDHAAPSSKHRKTDSGSTHSHTATGSSVASLTTAPTVSPHSSPAGSDFSDDNLAGILNDEYEGGTITWEQTRAAAETFRSKLYPEYLKLYRRVEQTPSDKVPKEDTVRLWQLHNRLEAIKTRIETACRHEEKGGT</sequence>
<feature type="region of interest" description="Disordered" evidence="1">
    <location>
        <begin position="1"/>
        <end position="31"/>
    </location>
</feature>
<feature type="compositionally biased region" description="Basic and acidic residues" evidence="1">
    <location>
        <begin position="364"/>
        <end position="400"/>
    </location>
</feature>
<feature type="compositionally biased region" description="Basic and acidic residues" evidence="1">
    <location>
        <begin position="418"/>
        <end position="427"/>
    </location>
</feature>
<feature type="compositionally biased region" description="Polar residues" evidence="1">
    <location>
        <begin position="1"/>
        <end position="12"/>
    </location>
</feature>
<feature type="compositionally biased region" description="Low complexity" evidence="1">
    <location>
        <begin position="168"/>
        <end position="191"/>
    </location>
</feature>
<feature type="region of interest" description="Disordered" evidence="1">
    <location>
        <begin position="314"/>
        <end position="753"/>
    </location>
</feature>
<feature type="compositionally biased region" description="Low complexity" evidence="1">
    <location>
        <begin position="348"/>
        <end position="363"/>
    </location>
</feature>
<dbReference type="Gene3D" id="1.10.10.2670">
    <property type="entry name" value="E3 ubiquitin-protein ligase"/>
    <property type="match status" value="1"/>
</dbReference>
<accession>A0A074WWV3</accession>
<dbReference type="InterPro" id="IPR036390">
    <property type="entry name" value="WH_DNA-bd_sf"/>
</dbReference>
<dbReference type="GeneID" id="25408476"/>
<dbReference type="EMBL" id="KL584702">
    <property type="protein sequence ID" value="KEQ77638.1"/>
    <property type="molecule type" value="Genomic_DNA"/>
</dbReference>
<name>A0A074WWV3_9PEZI</name>
<dbReference type="OrthoDB" id="2587563at2759"/>
<reference evidence="2 3" key="1">
    <citation type="journal article" date="2014" name="BMC Genomics">
        <title>Genome sequencing of four Aureobasidium pullulans varieties: biotechnological potential, stress tolerance, and description of new species.</title>
        <authorList>
            <person name="Gostin Ar C."/>
            <person name="Ohm R.A."/>
            <person name="Kogej T."/>
            <person name="Sonjak S."/>
            <person name="Turk M."/>
            <person name="Zajc J."/>
            <person name="Zalar P."/>
            <person name="Grube M."/>
            <person name="Sun H."/>
            <person name="Han J."/>
            <person name="Sharma A."/>
            <person name="Chiniquy J."/>
            <person name="Ngan C.Y."/>
            <person name="Lipzen A."/>
            <person name="Barry K."/>
            <person name="Grigoriev I.V."/>
            <person name="Gunde-Cimerman N."/>
        </authorList>
    </citation>
    <scope>NUCLEOTIDE SEQUENCE [LARGE SCALE GENOMIC DNA]</scope>
    <source>
        <strain evidence="2 3">CBS 147.97</strain>
    </source>
</reference>
<dbReference type="UniPathway" id="UPA00143"/>
<dbReference type="HOGENOM" id="CLU_340639_0_0_1"/>
<feature type="compositionally biased region" description="Polar residues" evidence="1">
    <location>
        <begin position="729"/>
        <end position="742"/>
    </location>
</feature>
<dbReference type="InterPro" id="IPR042065">
    <property type="entry name" value="E3_ELL-like"/>
</dbReference>
<keyword evidence="3" id="KW-1185">Reference proteome</keyword>
<dbReference type="Proteomes" id="UP000027730">
    <property type="component" value="Unassembled WGS sequence"/>
</dbReference>
<dbReference type="STRING" id="1043004.A0A074WWV3"/>
<feature type="region of interest" description="Disordered" evidence="1">
    <location>
        <begin position="136"/>
        <end position="196"/>
    </location>
</feature>
<feature type="compositionally biased region" description="Low complexity" evidence="1">
    <location>
        <begin position="590"/>
        <end position="608"/>
    </location>
</feature>
<feature type="compositionally biased region" description="Polar residues" evidence="1">
    <location>
        <begin position="147"/>
        <end position="167"/>
    </location>
</feature>
<feature type="compositionally biased region" description="Polar residues" evidence="1">
    <location>
        <begin position="672"/>
        <end position="684"/>
    </location>
</feature>
<evidence type="ECO:0000313" key="3">
    <source>
        <dbReference type="Proteomes" id="UP000027730"/>
    </source>
</evidence>
<gene>
    <name evidence="2" type="ORF">M436DRAFT_35612</name>
</gene>
<proteinExistence type="predicted"/>
<feature type="compositionally biased region" description="Low complexity" evidence="1">
    <location>
        <begin position="649"/>
        <end position="670"/>
    </location>
</feature>
<organism evidence="2 3">
    <name type="scientific">Aureobasidium namibiae CBS 147.97</name>
    <dbReference type="NCBI Taxonomy" id="1043004"/>
    <lineage>
        <taxon>Eukaryota</taxon>
        <taxon>Fungi</taxon>
        <taxon>Dikarya</taxon>
        <taxon>Ascomycota</taxon>
        <taxon>Pezizomycotina</taxon>
        <taxon>Dothideomycetes</taxon>
        <taxon>Dothideomycetidae</taxon>
        <taxon>Dothideales</taxon>
        <taxon>Saccotheciaceae</taxon>
        <taxon>Aureobasidium</taxon>
    </lineage>
</organism>